<name>A0A371BI06_9SPHN</name>
<keyword evidence="2" id="KW-1185">Reference proteome</keyword>
<dbReference type="Proteomes" id="UP000263833">
    <property type="component" value="Unassembled WGS sequence"/>
</dbReference>
<organism evidence="1 2">
    <name type="scientific">Sphingorhabdus pulchriflava</name>
    <dbReference type="NCBI Taxonomy" id="2292257"/>
    <lineage>
        <taxon>Bacteria</taxon>
        <taxon>Pseudomonadati</taxon>
        <taxon>Pseudomonadota</taxon>
        <taxon>Alphaproteobacteria</taxon>
        <taxon>Sphingomonadales</taxon>
        <taxon>Sphingomonadaceae</taxon>
        <taxon>Sphingorhabdus</taxon>
    </lineage>
</organism>
<reference evidence="2" key="1">
    <citation type="submission" date="2018-08" db="EMBL/GenBank/DDBJ databases">
        <authorList>
            <person name="Kim S.-J."/>
            <person name="Jung G.-Y."/>
        </authorList>
    </citation>
    <scope>NUCLEOTIDE SEQUENCE [LARGE SCALE GENOMIC DNA]</scope>
    <source>
        <strain evidence="2">GY_G</strain>
    </source>
</reference>
<keyword evidence="1" id="KW-0808">Transferase</keyword>
<dbReference type="InterPro" id="IPR050834">
    <property type="entry name" value="Glycosyltransf_2"/>
</dbReference>
<gene>
    <name evidence="1" type="ORF">DXH95_07665</name>
</gene>
<dbReference type="CDD" id="cd00761">
    <property type="entry name" value="Glyco_tranf_GTA_type"/>
    <property type="match status" value="1"/>
</dbReference>
<proteinExistence type="predicted"/>
<dbReference type="OrthoDB" id="8404680at2"/>
<dbReference type="PANTHER" id="PTHR43685:SF3">
    <property type="entry name" value="SLR2126 PROTEIN"/>
    <property type="match status" value="1"/>
</dbReference>
<dbReference type="Gene3D" id="3.90.550.10">
    <property type="entry name" value="Spore Coat Polysaccharide Biosynthesis Protein SpsA, Chain A"/>
    <property type="match status" value="1"/>
</dbReference>
<evidence type="ECO:0000313" key="1">
    <source>
        <dbReference type="EMBL" id="RDV07234.1"/>
    </source>
</evidence>
<dbReference type="AlphaFoldDB" id="A0A371BI06"/>
<dbReference type="InterPro" id="IPR029044">
    <property type="entry name" value="Nucleotide-diphossugar_trans"/>
</dbReference>
<evidence type="ECO:0000313" key="2">
    <source>
        <dbReference type="Proteomes" id="UP000263833"/>
    </source>
</evidence>
<dbReference type="GO" id="GO:0016740">
    <property type="term" value="F:transferase activity"/>
    <property type="evidence" value="ECO:0007669"/>
    <property type="project" value="UniProtKB-KW"/>
</dbReference>
<sequence length="288" mass="31610">MRIHAVIATTGRPDIVRRVVSRLGEQSRPPDGVLVVGASPDDIVGLDGACANLEALVARRGLCRQRNAALDHLGDSTDVVAFFDDDFVPAHDFLARLETLLTEQPKVVGATGVLVADGAQSQPIGFDDAVSRLDGLGDRPTPSKSDCLSLYGCNMAIRLSAAEGLRFDEKLPLYGWQEDVDFTHQLSWRGRLVKTSELTGIHMGARSGKTSGKRLGYSQIANIIYLWRKGTMYPWLGERLLFQNIASNVVRSIWPEPDIDRRGRLVGNLLALRDLVTGRIDPERIEAL</sequence>
<dbReference type="SUPFAM" id="SSF53448">
    <property type="entry name" value="Nucleotide-diphospho-sugar transferases"/>
    <property type="match status" value="1"/>
</dbReference>
<dbReference type="PANTHER" id="PTHR43685">
    <property type="entry name" value="GLYCOSYLTRANSFERASE"/>
    <property type="match status" value="1"/>
</dbReference>
<dbReference type="RefSeq" id="WP_115548780.1">
    <property type="nucleotide sequence ID" value="NZ_QRGP01000001.1"/>
</dbReference>
<comment type="caution">
    <text evidence="1">The sequence shown here is derived from an EMBL/GenBank/DDBJ whole genome shotgun (WGS) entry which is preliminary data.</text>
</comment>
<protein>
    <submittedName>
        <fullName evidence="1">Glycosyltransferase family 2 protein</fullName>
    </submittedName>
</protein>
<accession>A0A371BI06</accession>
<dbReference type="EMBL" id="QRGP01000001">
    <property type="protein sequence ID" value="RDV07234.1"/>
    <property type="molecule type" value="Genomic_DNA"/>
</dbReference>